<dbReference type="Proteomes" id="UP001465331">
    <property type="component" value="Unassembled WGS sequence"/>
</dbReference>
<evidence type="ECO:0000313" key="3">
    <source>
        <dbReference type="Proteomes" id="UP001465331"/>
    </source>
</evidence>
<dbReference type="SUPFAM" id="SSF53474">
    <property type="entry name" value="alpha/beta-Hydrolases"/>
    <property type="match status" value="1"/>
</dbReference>
<dbReference type="PANTHER" id="PTHR36837">
    <property type="entry name" value="POLY(3-HYDROXYALKANOATE) POLYMERASE SUBUNIT PHAC"/>
    <property type="match status" value="1"/>
</dbReference>
<dbReference type="InterPro" id="IPR051321">
    <property type="entry name" value="PHA/PHB_synthase"/>
</dbReference>
<dbReference type="InterPro" id="IPR000073">
    <property type="entry name" value="AB_hydrolase_1"/>
</dbReference>
<proteinExistence type="predicted"/>
<dbReference type="GO" id="GO:0016787">
    <property type="term" value="F:hydrolase activity"/>
    <property type="evidence" value="ECO:0007669"/>
    <property type="project" value="UniProtKB-KW"/>
</dbReference>
<evidence type="ECO:0000313" key="2">
    <source>
        <dbReference type="EMBL" id="MES0873199.1"/>
    </source>
</evidence>
<keyword evidence="2" id="KW-0378">Hydrolase</keyword>
<dbReference type="EMBL" id="JBEPIJ010000003">
    <property type="protein sequence ID" value="MES0873199.1"/>
    <property type="molecule type" value="Genomic_DNA"/>
</dbReference>
<dbReference type="InterPro" id="IPR029058">
    <property type="entry name" value="AB_hydrolase_fold"/>
</dbReference>
<gene>
    <name evidence="2" type="ORF">ABSH63_04110</name>
</gene>
<keyword evidence="3" id="KW-1185">Reference proteome</keyword>
<reference evidence="2 3" key="1">
    <citation type="submission" date="2024-06" db="EMBL/GenBank/DDBJ databases">
        <authorList>
            <person name="Li Z."/>
            <person name="Jiang Y."/>
        </authorList>
    </citation>
    <scope>NUCLEOTIDE SEQUENCE [LARGE SCALE GENOMIC DNA]</scope>
    <source>
        <strain evidence="2 3">HSW-8</strain>
    </source>
</reference>
<sequence length="389" mass="43030">MSLRDEALRQVSLLGERGLHWVSNAIERRRNAESFIVSGLTPFETIHGDGLMSVRRYPPLVEHEIAVGAQTRPVARETHRTPVVLVPPLAATSLNFDLLPNRSLVRFLLSYGYRVYLIDWGDPQADHHHLGLAHYTTRMLPEALAAIRADSGERDLSLLGYCMGGLFCLIYAGWSHDPKIRNIVTVASPIDSHQIGVAGSLLQMMNAPLRALQRAVPAVRKLPFHGLPVDPRWLRVPGWVSSALFKLTNPLGALQSYLDLLMNLWDRDYVTEYQTMAAWFNRMHDYPGGIVQDFVLKVGIGNQLARGKLSLNRDQRVRLDRIDCALLAIAGSGDKIVSVEAARKVLDIVASRDKTFEIAPGGHAGVFGGSRAPATTWTLAAEWLAARSA</sequence>
<name>A0ABV2A7S3_9GAMM</name>
<comment type="caution">
    <text evidence="2">The sequence shown here is derived from an EMBL/GenBank/DDBJ whole genome shotgun (WGS) entry which is preliminary data.</text>
</comment>
<evidence type="ECO:0000259" key="1">
    <source>
        <dbReference type="Pfam" id="PF00561"/>
    </source>
</evidence>
<accession>A0ABV2A7S3</accession>
<organism evidence="2 3">
    <name type="scientific">Sinimarinibacterium thermocellulolyticum</name>
    <dbReference type="NCBI Taxonomy" id="3170016"/>
    <lineage>
        <taxon>Bacteria</taxon>
        <taxon>Pseudomonadati</taxon>
        <taxon>Pseudomonadota</taxon>
        <taxon>Gammaproteobacteria</taxon>
        <taxon>Nevskiales</taxon>
        <taxon>Nevskiaceae</taxon>
        <taxon>Sinimarinibacterium</taxon>
    </lineage>
</organism>
<protein>
    <submittedName>
        <fullName evidence="2">Alpha/beta fold hydrolase</fullName>
    </submittedName>
</protein>
<dbReference type="Pfam" id="PF00561">
    <property type="entry name" value="Abhydrolase_1"/>
    <property type="match status" value="1"/>
</dbReference>
<dbReference type="PANTHER" id="PTHR36837:SF2">
    <property type="entry name" value="POLY(3-HYDROXYALKANOATE) POLYMERASE SUBUNIT PHAC"/>
    <property type="match status" value="1"/>
</dbReference>
<feature type="domain" description="AB hydrolase-1" evidence="1">
    <location>
        <begin position="82"/>
        <end position="207"/>
    </location>
</feature>
<dbReference type="RefSeq" id="WP_352887681.1">
    <property type="nucleotide sequence ID" value="NZ_JBEPIJ010000003.1"/>
</dbReference>
<dbReference type="Gene3D" id="3.40.50.1820">
    <property type="entry name" value="alpha/beta hydrolase"/>
    <property type="match status" value="1"/>
</dbReference>